<evidence type="ECO:0000313" key="3">
    <source>
        <dbReference type="Proteomes" id="UP000234331"/>
    </source>
</evidence>
<proteinExistence type="predicted"/>
<dbReference type="AlphaFoldDB" id="A0A2I2KTI9"/>
<dbReference type="Proteomes" id="UP000234331">
    <property type="component" value="Unassembled WGS sequence"/>
</dbReference>
<dbReference type="RefSeq" id="WP_101832554.1">
    <property type="nucleotide sequence ID" value="NZ_FZMO01000219.1"/>
</dbReference>
<feature type="compositionally biased region" description="Low complexity" evidence="1">
    <location>
        <begin position="41"/>
        <end position="52"/>
    </location>
</feature>
<evidence type="ECO:0000313" key="2">
    <source>
        <dbReference type="EMBL" id="SNQ48972.1"/>
    </source>
</evidence>
<dbReference type="EMBL" id="FZMO01000219">
    <property type="protein sequence ID" value="SNQ48972.1"/>
    <property type="molecule type" value="Genomic_DNA"/>
</dbReference>
<reference evidence="2 3" key="1">
    <citation type="submission" date="2017-06" db="EMBL/GenBank/DDBJ databases">
        <authorList>
            <person name="Kim H.J."/>
            <person name="Triplett B.A."/>
        </authorList>
    </citation>
    <scope>NUCLEOTIDE SEQUENCE [LARGE SCALE GENOMIC DNA]</scope>
    <source>
        <strain evidence="2">FRACA_ARgP5</strain>
    </source>
</reference>
<keyword evidence="3" id="KW-1185">Reference proteome</keyword>
<sequence length="104" mass="10519">MVSPTPDRAAPVLVVVVVLAPHGDSTQAGAPKTAPEPLKPDPSSSGDAPSPARTRNRWRVAVGLTTAALLAATGLVNVAGLATEVWGGAFFLVIDGVLRGQGTR</sequence>
<gene>
    <name evidence="2" type="ORF">FRACA_2960004</name>
</gene>
<protein>
    <submittedName>
        <fullName evidence="2">Uncharacterized protein</fullName>
    </submittedName>
</protein>
<name>A0A2I2KTI9_9ACTN</name>
<organism evidence="2 3">
    <name type="scientific">Frankia canadensis</name>
    <dbReference type="NCBI Taxonomy" id="1836972"/>
    <lineage>
        <taxon>Bacteria</taxon>
        <taxon>Bacillati</taxon>
        <taxon>Actinomycetota</taxon>
        <taxon>Actinomycetes</taxon>
        <taxon>Frankiales</taxon>
        <taxon>Frankiaceae</taxon>
        <taxon>Frankia</taxon>
    </lineage>
</organism>
<feature type="region of interest" description="Disordered" evidence="1">
    <location>
        <begin position="24"/>
        <end position="57"/>
    </location>
</feature>
<accession>A0A2I2KTI9</accession>
<evidence type="ECO:0000256" key="1">
    <source>
        <dbReference type="SAM" id="MobiDB-lite"/>
    </source>
</evidence>